<evidence type="ECO:0000256" key="3">
    <source>
        <dbReference type="ARBA" id="ARBA00023004"/>
    </source>
</evidence>
<sequence>MTAALRLVAMLGAVALSVPAVAAEPPPNRQAELLALLHQDCGSCHGMTLRGGLGLPLTPERMDALSVESISETILSGRPGTAMPPWAPFMTADEARWLATQLQTGGNPP</sequence>
<dbReference type="GO" id="GO:0046872">
    <property type="term" value="F:metal ion binding"/>
    <property type="evidence" value="ECO:0007669"/>
    <property type="project" value="UniProtKB-KW"/>
</dbReference>
<feature type="chain" id="PRO_5028944953" evidence="4">
    <location>
        <begin position="23"/>
        <end position="109"/>
    </location>
</feature>
<keyword evidence="3" id="KW-0408">Iron</keyword>
<evidence type="ECO:0000256" key="4">
    <source>
        <dbReference type="SAM" id="SignalP"/>
    </source>
</evidence>
<keyword evidence="1" id="KW-0349">Heme</keyword>
<dbReference type="GO" id="GO:0020037">
    <property type="term" value="F:heme binding"/>
    <property type="evidence" value="ECO:0007669"/>
    <property type="project" value="InterPro"/>
</dbReference>
<dbReference type="Gene3D" id="1.10.760.10">
    <property type="entry name" value="Cytochrome c-like domain"/>
    <property type="match status" value="1"/>
</dbReference>
<dbReference type="SUPFAM" id="SSF46626">
    <property type="entry name" value="Cytochrome c"/>
    <property type="match status" value="1"/>
</dbReference>
<gene>
    <name evidence="6" type="ORF">G4223_12900</name>
</gene>
<name>A0A7C9UWX8_9PROT</name>
<evidence type="ECO:0000313" key="6">
    <source>
        <dbReference type="EMBL" id="NFV81009.1"/>
    </source>
</evidence>
<dbReference type="InterPro" id="IPR009056">
    <property type="entry name" value="Cyt_c-like_dom"/>
</dbReference>
<dbReference type="Proteomes" id="UP000480684">
    <property type="component" value="Unassembled WGS sequence"/>
</dbReference>
<protein>
    <submittedName>
        <fullName evidence="6">Cytochrome c</fullName>
    </submittedName>
</protein>
<reference evidence="6 7" key="1">
    <citation type="submission" date="2020-02" db="EMBL/GenBank/DDBJ databases">
        <authorList>
            <person name="Dziuba M."/>
            <person name="Kuznetsov B."/>
            <person name="Mardanov A."/>
            <person name="Ravin N."/>
            <person name="Grouzdev D."/>
        </authorList>
    </citation>
    <scope>NUCLEOTIDE SEQUENCE [LARGE SCALE GENOMIC DNA]</scope>
    <source>
        <strain evidence="6 7">SpK</strain>
    </source>
</reference>
<dbReference type="Pfam" id="PF13442">
    <property type="entry name" value="Cytochrome_CBB3"/>
    <property type="match status" value="1"/>
</dbReference>
<evidence type="ECO:0000313" key="7">
    <source>
        <dbReference type="Proteomes" id="UP000480684"/>
    </source>
</evidence>
<dbReference type="AlphaFoldDB" id="A0A7C9UWX8"/>
<dbReference type="RefSeq" id="WP_163680249.1">
    <property type="nucleotide sequence ID" value="NZ_JAAIYP010000038.1"/>
</dbReference>
<keyword evidence="7" id="KW-1185">Reference proteome</keyword>
<evidence type="ECO:0000256" key="2">
    <source>
        <dbReference type="ARBA" id="ARBA00022723"/>
    </source>
</evidence>
<keyword evidence="4" id="KW-0732">Signal</keyword>
<organism evidence="6 7">
    <name type="scientific">Magnetospirillum aberrantis SpK</name>
    <dbReference type="NCBI Taxonomy" id="908842"/>
    <lineage>
        <taxon>Bacteria</taxon>
        <taxon>Pseudomonadati</taxon>
        <taxon>Pseudomonadota</taxon>
        <taxon>Alphaproteobacteria</taxon>
        <taxon>Rhodospirillales</taxon>
        <taxon>Rhodospirillaceae</taxon>
        <taxon>Magnetospirillum</taxon>
    </lineage>
</organism>
<feature type="signal peptide" evidence="4">
    <location>
        <begin position="1"/>
        <end position="22"/>
    </location>
</feature>
<accession>A0A7C9UWX8</accession>
<dbReference type="EMBL" id="JAAIYP010000038">
    <property type="protein sequence ID" value="NFV81009.1"/>
    <property type="molecule type" value="Genomic_DNA"/>
</dbReference>
<evidence type="ECO:0000256" key="1">
    <source>
        <dbReference type="ARBA" id="ARBA00022617"/>
    </source>
</evidence>
<dbReference type="InterPro" id="IPR036909">
    <property type="entry name" value="Cyt_c-like_dom_sf"/>
</dbReference>
<feature type="domain" description="Cytochrome c" evidence="5">
    <location>
        <begin position="34"/>
        <end position="99"/>
    </location>
</feature>
<comment type="caution">
    <text evidence="6">The sequence shown here is derived from an EMBL/GenBank/DDBJ whole genome shotgun (WGS) entry which is preliminary data.</text>
</comment>
<keyword evidence="2" id="KW-0479">Metal-binding</keyword>
<dbReference type="GO" id="GO:0009055">
    <property type="term" value="F:electron transfer activity"/>
    <property type="evidence" value="ECO:0007669"/>
    <property type="project" value="InterPro"/>
</dbReference>
<evidence type="ECO:0000259" key="5">
    <source>
        <dbReference type="Pfam" id="PF13442"/>
    </source>
</evidence>
<proteinExistence type="predicted"/>